<evidence type="ECO:0000313" key="2">
    <source>
        <dbReference type="EMBL" id="KNF05314.1"/>
    </source>
</evidence>
<feature type="compositionally biased region" description="Basic and acidic residues" evidence="1">
    <location>
        <begin position="64"/>
        <end position="86"/>
    </location>
</feature>
<evidence type="ECO:0000256" key="1">
    <source>
        <dbReference type="SAM" id="MobiDB-lite"/>
    </source>
</evidence>
<gene>
    <name evidence="2" type="ORF">PSTG_01528</name>
</gene>
<dbReference type="PANTHER" id="PTHR39475">
    <property type="entry name" value="CONIDIATION-SPECIFIC PROTEIN 6"/>
    <property type="match status" value="1"/>
</dbReference>
<name>A0A0L0W1C8_9BASI</name>
<dbReference type="OrthoDB" id="3358750at2759"/>
<feature type="region of interest" description="Disordered" evidence="1">
    <location>
        <begin position="1"/>
        <end position="138"/>
    </location>
</feature>
<organism evidence="2 3">
    <name type="scientific">Puccinia striiformis f. sp. tritici PST-78</name>
    <dbReference type="NCBI Taxonomy" id="1165861"/>
    <lineage>
        <taxon>Eukaryota</taxon>
        <taxon>Fungi</taxon>
        <taxon>Dikarya</taxon>
        <taxon>Basidiomycota</taxon>
        <taxon>Pucciniomycotina</taxon>
        <taxon>Pucciniomycetes</taxon>
        <taxon>Pucciniales</taxon>
        <taxon>Pucciniaceae</taxon>
        <taxon>Puccinia</taxon>
    </lineage>
</organism>
<feature type="compositionally biased region" description="Basic and acidic residues" evidence="1">
    <location>
        <begin position="36"/>
        <end position="55"/>
    </location>
</feature>
<feature type="compositionally biased region" description="Polar residues" evidence="1">
    <location>
        <begin position="18"/>
        <end position="33"/>
    </location>
</feature>
<dbReference type="PANTHER" id="PTHR39475:SF1">
    <property type="entry name" value="CONIDIATION-SPECIFIC PROTEIN 6"/>
    <property type="match status" value="1"/>
</dbReference>
<accession>A0A0L0W1C8</accession>
<reference evidence="3" key="1">
    <citation type="submission" date="2014-03" db="EMBL/GenBank/DDBJ databases">
        <title>The Genome Sequence of Puccinia striiformis f. sp. tritici PST-78.</title>
        <authorList>
            <consortium name="The Broad Institute Genome Sequencing Platform"/>
            <person name="Cuomo C."/>
            <person name="Hulbert S."/>
            <person name="Chen X."/>
            <person name="Walker B."/>
            <person name="Young S.K."/>
            <person name="Zeng Q."/>
            <person name="Gargeya S."/>
            <person name="Fitzgerald M."/>
            <person name="Haas B."/>
            <person name="Abouelleil A."/>
            <person name="Alvarado L."/>
            <person name="Arachchi H.M."/>
            <person name="Berlin A.M."/>
            <person name="Chapman S.B."/>
            <person name="Goldberg J."/>
            <person name="Griggs A."/>
            <person name="Gujja S."/>
            <person name="Hansen M."/>
            <person name="Howarth C."/>
            <person name="Imamovic A."/>
            <person name="Larimer J."/>
            <person name="McCowan C."/>
            <person name="Montmayeur A."/>
            <person name="Murphy C."/>
            <person name="Neiman D."/>
            <person name="Pearson M."/>
            <person name="Priest M."/>
            <person name="Roberts A."/>
            <person name="Saif S."/>
            <person name="Shea T."/>
            <person name="Sisk P."/>
            <person name="Sykes S."/>
            <person name="Wortman J."/>
            <person name="Nusbaum C."/>
            <person name="Birren B."/>
        </authorList>
    </citation>
    <scope>NUCLEOTIDE SEQUENCE [LARGE SCALE GENOMIC DNA]</scope>
    <source>
        <strain evidence="3">race PST-78</strain>
    </source>
</reference>
<dbReference type="AlphaFoldDB" id="A0A0L0W1C8"/>
<evidence type="ECO:0000313" key="3">
    <source>
        <dbReference type="Proteomes" id="UP000054564"/>
    </source>
</evidence>
<feature type="compositionally biased region" description="Basic and acidic residues" evidence="1">
    <location>
        <begin position="1"/>
        <end position="15"/>
    </location>
</feature>
<feature type="compositionally biased region" description="Basic and acidic residues" evidence="1">
    <location>
        <begin position="103"/>
        <end position="132"/>
    </location>
</feature>
<protein>
    <submittedName>
        <fullName evidence="2">Uncharacterized protein</fullName>
    </submittedName>
</protein>
<keyword evidence="3" id="KW-1185">Reference proteome</keyword>
<dbReference type="EMBL" id="AJIL01000008">
    <property type="protein sequence ID" value="KNF05314.1"/>
    <property type="molecule type" value="Genomic_DNA"/>
</dbReference>
<sequence>MKRNGPREKMWRDDLYTLIQQTKRMSTQSQSMAHANDGDQKSLSHKEIEESRYDAGKLNSHLGNDPKDQRSIANRLESELKKKEEDGYNPDPNIPNKGQKPTDLAKEHGHEPSRGAKIDEQIRQEEEEELRKKGINPN</sequence>
<proteinExistence type="predicted"/>
<comment type="caution">
    <text evidence="2">The sequence shown here is derived from an EMBL/GenBank/DDBJ whole genome shotgun (WGS) entry which is preliminary data.</text>
</comment>
<dbReference type="Proteomes" id="UP000054564">
    <property type="component" value="Unassembled WGS sequence"/>
</dbReference>